<dbReference type="Gene3D" id="1.25.10.10">
    <property type="entry name" value="Leucine-rich Repeat Variant"/>
    <property type="match status" value="1"/>
</dbReference>
<evidence type="ECO:0000313" key="1">
    <source>
        <dbReference type="EMBL" id="SEG43388.1"/>
    </source>
</evidence>
<evidence type="ECO:0008006" key="3">
    <source>
        <dbReference type="Google" id="ProtNLM"/>
    </source>
</evidence>
<dbReference type="InterPro" id="IPR011989">
    <property type="entry name" value="ARM-like"/>
</dbReference>
<gene>
    <name evidence="1" type="ORF">SAMN05421847_2353</name>
</gene>
<keyword evidence="2" id="KW-1185">Reference proteome</keyword>
<dbReference type="SUPFAM" id="SSF48371">
    <property type="entry name" value="ARM repeat"/>
    <property type="match status" value="1"/>
</dbReference>
<name>A0A1H6A3T9_9FLAO</name>
<accession>A0A1H6A3T9</accession>
<dbReference type="RefSeq" id="WP_103914214.1">
    <property type="nucleotide sequence ID" value="NZ_FNUS01000005.1"/>
</dbReference>
<protein>
    <recommendedName>
        <fullName evidence="3">HEAT repeat domain-containing protein</fullName>
    </recommendedName>
</protein>
<dbReference type="AlphaFoldDB" id="A0A1H6A3T9"/>
<organism evidence="1 2">
    <name type="scientific">Halpernia humi</name>
    <dbReference type="NCBI Taxonomy" id="493375"/>
    <lineage>
        <taxon>Bacteria</taxon>
        <taxon>Pseudomonadati</taxon>
        <taxon>Bacteroidota</taxon>
        <taxon>Flavobacteriia</taxon>
        <taxon>Flavobacteriales</taxon>
        <taxon>Weeksellaceae</taxon>
        <taxon>Chryseobacterium group</taxon>
        <taxon>Halpernia</taxon>
    </lineage>
</organism>
<evidence type="ECO:0000313" key="2">
    <source>
        <dbReference type="Proteomes" id="UP000236738"/>
    </source>
</evidence>
<dbReference type="InterPro" id="IPR016024">
    <property type="entry name" value="ARM-type_fold"/>
</dbReference>
<dbReference type="OrthoDB" id="9776303at2"/>
<proteinExistence type="predicted"/>
<sequence>MQLIDYFKILEKNKSIFSSNRDFVSDKINALQNIWEIGNPSLIPNLFPYLKSDSKEIREFTFFIIDDFFNKLDKKNHLYETLRYCEVKIADFKFFKNNFSVKDYFTLIQIASQNRNGYIREFAVEELSNSENSDAIKFIIFRLSDWVEIIRNKAVQALVNFKKIEYLNCLVENLYLFEWIIKTKRANLTIVYENIFQFILEEENYLLDNIKNFSEKNRIILARKVYNSKNENDRFFKEFLNDKNYLVRIFALKKFDILNKIEIENLLKDKSSKIRLQTLFEIDKRKNLTSEIALNFVADESAAIRDLARKNLRNVDFAEIYADNIKNNKNLKGSIFGLSEVQGKKYVNYIFPFLTCEKTYLVKIAFLSIEKLEPQIAFDFAYENFENKNIFLRNFFVKYFVKHYTEDVLEKARYIYKTGDYEARKSMLRLFSSIGKYITISDLMIGLIDENPALRDLSVNYIENWKLKANSYFIEPDPALLKKSKEIHEIVCEILKEKKYFYRNPLENLDFYFK</sequence>
<reference evidence="2" key="1">
    <citation type="submission" date="2016-10" db="EMBL/GenBank/DDBJ databases">
        <authorList>
            <person name="Varghese N."/>
            <person name="Submissions S."/>
        </authorList>
    </citation>
    <scope>NUCLEOTIDE SEQUENCE [LARGE SCALE GENOMIC DNA]</scope>
    <source>
        <strain evidence="2">DSM 21580</strain>
    </source>
</reference>
<dbReference type="Proteomes" id="UP000236738">
    <property type="component" value="Unassembled WGS sequence"/>
</dbReference>
<dbReference type="EMBL" id="FNUS01000005">
    <property type="protein sequence ID" value="SEG43388.1"/>
    <property type="molecule type" value="Genomic_DNA"/>
</dbReference>